<dbReference type="Proteomes" id="UP000779574">
    <property type="component" value="Unassembled WGS sequence"/>
</dbReference>
<dbReference type="OrthoDB" id="3813680at2759"/>
<gene>
    <name evidence="1" type="ORF">KCU76_g10536</name>
</gene>
<evidence type="ECO:0000313" key="2">
    <source>
        <dbReference type="Proteomes" id="UP000779574"/>
    </source>
</evidence>
<dbReference type="EMBL" id="JAHFXF010000472">
    <property type="protein sequence ID" value="KAG9687137.1"/>
    <property type="molecule type" value="Genomic_DNA"/>
</dbReference>
<dbReference type="AlphaFoldDB" id="A0A9P8J5N2"/>
<evidence type="ECO:0000313" key="1">
    <source>
        <dbReference type="EMBL" id="KAG9687137.1"/>
    </source>
</evidence>
<reference evidence="1" key="2">
    <citation type="submission" date="2021-08" db="EMBL/GenBank/DDBJ databases">
        <authorList>
            <person name="Gostincar C."/>
            <person name="Sun X."/>
            <person name="Song Z."/>
            <person name="Gunde-Cimerman N."/>
        </authorList>
    </citation>
    <scope>NUCLEOTIDE SEQUENCE</scope>
    <source>
        <strain evidence="1">EXF-9911</strain>
    </source>
</reference>
<proteinExistence type="predicted"/>
<accession>A0A9P8J5N2</accession>
<sequence>MDFPFPECPGPEMYIEAERDFAQPAPNNEPPGPVTIRWMTTSNYPGGSVWIMQILTFEPDERIFDRMTYDDNKVYWSQDTRTHLTREATCTSSGLHNNYRVFVSTRGHSDSLNEHA</sequence>
<name>A0A9P8J5N2_AURME</name>
<feature type="non-terminal residue" evidence="1">
    <location>
        <position position="116"/>
    </location>
</feature>
<comment type="caution">
    <text evidence="1">The sequence shown here is derived from an EMBL/GenBank/DDBJ whole genome shotgun (WGS) entry which is preliminary data.</text>
</comment>
<protein>
    <submittedName>
        <fullName evidence="1">Uncharacterized protein</fullName>
    </submittedName>
</protein>
<reference evidence="1" key="1">
    <citation type="journal article" date="2021" name="J Fungi (Basel)">
        <title>Virulence traits and population genomics of the black yeast Aureobasidium melanogenum.</title>
        <authorList>
            <person name="Cernosa A."/>
            <person name="Sun X."/>
            <person name="Gostincar C."/>
            <person name="Fang C."/>
            <person name="Gunde-Cimerman N."/>
            <person name="Song Z."/>
        </authorList>
    </citation>
    <scope>NUCLEOTIDE SEQUENCE</scope>
    <source>
        <strain evidence="1">EXF-9911</strain>
    </source>
</reference>
<organism evidence="1 2">
    <name type="scientific">Aureobasidium melanogenum</name>
    <name type="common">Aureobasidium pullulans var. melanogenum</name>
    <dbReference type="NCBI Taxonomy" id="46634"/>
    <lineage>
        <taxon>Eukaryota</taxon>
        <taxon>Fungi</taxon>
        <taxon>Dikarya</taxon>
        <taxon>Ascomycota</taxon>
        <taxon>Pezizomycotina</taxon>
        <taxon>Dothideomycetes</taxon>
        <taxon>Dothideomycetidae</taxon>
        <taxon>Dothideales</taxon>
        <taxon>Saccotheciaceae</taxon>
        <taxon>Aureobasidium</taxon>
    </lineage>
</organism>